<dbReference type="Proteomes" id="UP000195139">
    <property type="component" value="Unassembled WGS sequence"/>
</dbReference>
<protein>
    <submittedName>
        <fullName evidence="2">Uncharacterized protein</fullName>
    </submittedName>
</protein>
<dbReference type="RefSeq" id="WP_336576987.1">
    <property type="nucleotide sequence ID" value="NZ_NGLE02000001.1"/>
</dbReference>
<evidence type="ECO:0000256" key="1">
    <source>
        <dbReference type="SAM" id="Phobius"/>
    </source>
</evidence>
<evidence type="ECO:0000313" key="2">
    <source>
        <dbReference type="EMBL" id="MEI5993362.1"/>
    </source>
</evidence>
<keyword evidence="1" id="KW-1133">Transmembrane helix</keyword>
<reference evidence="2" key="1">
    <citation type="submission" date="2018-07" db="EMBL/GenBank/DDBJ databases">
        <title>The Genome Sequence of Enterococcus sp. DIV0659b.</title>
        <authorList>
            <consortium name="The Broad Institute Genomics Platform"/>
            <consortium name="The Broad Institute Genomic Center for Infectious Diseases"/>
            <person name="Earl A."/>
            <person name="Manson A."/>
            <person name="Schwartman J."/>
            <person name="Gilmore M."/>
            <person name="Abouelleil A."/>
            <person name="Cao P."/>
            <person name="Chapman S."/>
            <person name="Cusick C."/>
            <person name="Shea T."/>
            <person name="Young S."/>
            <person name="Neafsey D."/>
            <person name="Nusbaum C."/>
            <person name="Birren B."/>
        </authorList>
    </citation>
    <scope>NUCLEOTIDE SEQUENCE [LARGE SCALE GENOMIC DNA]</scope>
    <source>
        <strain evidence="2">4G2_DIV0659</strain>
    </source>
</reference>
<proteinExistence type="predicted"/>
<sequence>MFVLFACLLISFMSAVSVKTGTIRNLITIFGVFWLIMIVISKYLSPMLFDVTKETYMLIYTFVTMVSVGFLLVSKSSFKYKMNVMKAKNILEILDLVKLF</sequence>
<dbReference type="EMBL" id="NGLE02000001">
    <property type="protein sequence ID" value="MEI5993362.1"/>
    <property type="molecule type" value="Genomic_DNA"/>
</dbReference>
<accession>A0ABU8ICH6</accession>
<evidence type="ECO:0000313" key="3">
    <source>
        <dbReference type="Proteomes" id="UP000195139"/>
    </source>
</evidence>
<keyword evidence="1" id="KW-0472">Membrane</keyword>
<keyword evidence="1" id="KW-0812">Transmembrane</keyword>
<gene>
    <name evidence="2" type="ORF">A5880_000909</name>
</gene>
<organism evidence="2 3">
    <name type="scientific">Candidatus Enterococcus mansonii</name>
    <dbReference type="NCBI Taxonomy" id="1834181"/>
    <lineage>
        <taxon>Bacteria</taxon>
        <taxon>Bacillati</taxon>
        <taxon>Bacillota</taxon>
        <taxon>Bacilli</taxon>
        <taxon>Lactobacillales</taxon>
        <taxon>Enterococcaceae</taxon>
        <taxon>Enterococcus</taxon>
    </lineage>
</organism>
<name>A0ABU8ICH6_9ENTE</name>
<keyword evidence="3" id="KW-1185">Reference proteome</keyword>
<feature type="transmembrane region" description="Helical" evidence="1">
    <location>
        <begin position="56"/>
        <end position="73"/>
    </location>
</feature>
<comment type="caution">
    <text evidence="2">The sequence shown here is derived from an EMBL/GenBank/DDBJ whole genome shotgun (WGS) entry which is preliminary data.</text>
</comment>
<feature type="transmembrane region" description="Helical" evidence="1">
    <location>
        <begin position="27"/>
        <end position="44"/>
    </location>
</feature>